<dbReference type="AlphaFoldDB" id="A0A4U3ACZ9"/>
<sequence>ADWFFSQIEQTPWIEEIFQHEIQYTGLIQCFEELSQGIITPLKVFVSYE</sequence>
<comment type="caution">
    <text evidence="1">The sequence shown here is derived from an EMBL/GenBank/DDBJ whole genome shotgun (WGS) entry which is preliminary data.</text>
</comment>
<feature type="non-terminal residue" evidence="1">
    <location>
        <position position="1"/>
    </location>
</feature>
<evidence type="ECO:0000313" key="2">
    <source>
        <dbReference type="Proteomes" id="UP000305222"/>
    </source>
</evidence>
<evidence type="ECO:0000313" key="1">
    <source>
        <dbReference type="EMBL" id="TKI84920.1"/>
    </source>
</evidence>
<reference evidence="1 2" key="1">
    <citation type="journal article" date="2019" name="Environ. Microbiol.">
        <title>An active ?-lactamase is a part of an orchestrated cell wall stress resistance network of Bacillus subtilis and related rhizosphere species.</title>
        <authorList>
            <person name="Bucher T."/>
            <person name="Keren-Paz A."/>
            <person name="Hausser J."/>
            <person name="Olender T."/>
            <person name="Cytryn E."/>
            <person name="Kolodkin-Gal I."/>
        </authorList>
    </citation>
    <scope>NUCLEOTIDE SEQUENCE [LARGE SCALE GENOMIC DNA]</scope>
    <source>
        <strain evidence="1 2">I5</strain>
    </source>
</reference>
<dbReference type="EMBL" id="SZON01002672">
    <property type="protein sequence ID" value="TKI84920.1"/>
    <property type="molecule type" value="Genomic_DNA"/>
</dbReference>
<organism evidence="1 2">
    <name type="scientific">Bacillus wiedmannii</name>
    <dbReference type="NCBI Taxonomy" id="1890302"/>
    <lineage>
        <taxon>Bacteria</taxon>
        <taxon>Bacillati</taxon>
        <taxon>Bacillota</taxon>
        <taxon>Bacilli</taxon>
        <taxon>Bacillales</taxon>
        <taxon>Bacillaceae</taxon>
        <taxon>Bacillus</taxon>
        <taxon>Bacillus cereus group</taxon>
    </lineage>
</organism>
<dbReference type="Proteomes" id="UP000305222">
    <property type="component" value="Unassembled WGS sequence"/>
</dbReference>
<proteinExistence type="predicted"/>
<name>A0A4U3ACZ9_9BACI</name>
<protein>
    <submittedName>
        <fullName evidence="1">Alcohol dehydrogenase</fullName>
    </submittedName>
</protein>
<gene>
    <name evidence="1" type="ORF">FC699_31035</name>
</gene>
<accession>A0A4U3ACZ9</accession>